<proteinExistence type="predicted"/>
<reference evidence="1" key="2">
    <citation type="submission" date="2020-08" db="EMBL/GenBank/DDBJ databases">
        <authorList>
            <person name="Chen M."/>
            <person name="Teng W."/>
            <person name="Zhao L."/>
            <person name="Hu C."/>
            <person name="Zhou Y."/>
            <person name="Han B."/>
            <person name="Song L."/>
            <person name="Shu W."/>
        </authorList>
    </citation>
    <scope>NUCLEOTIDE SEQUENCE</scope>
    <source>
        <strain evidence="1">FACHB-1375</strain>
    </source>
</reference>
<sequence length="562" mass="65314">MQISKREDNNMPLEFDDDELLFEDEFIPDNLIPLPSNHLSGGESNTRLEQGVGILRFTQQKEEAENQNRKTIFILWPVYGWRIAAPQIITRQLDFLQLTSLRLGRAGVIRHQDQAKLMGQHKDCLWNVMMQLKEQNYLDSNGRLTETGKKILSQEGEVEEERTNYGWIFQEATAGELLPYFYTENFRFADPQRSEITEAFQLPWIRQKLAPLNASNVISAIETYRRLLKRIQIDRSINDPDNTQADICEFTDISELDNLVPKKDKQAEQLEKFRVRILSQRSQRFYLLVSCTIEGSYHGLFSLRCPFGLPDGLRWVRLLNFAASQCEEGKKLVEHLQSHSREIWKLKQPPHLEPVTVARQVYNKVALEIGQPPNRLWHRVWEEIERVEQSRLLLERGFDEVDTTITRIQRVLEQLMISLLQLDSIPNNIWEAYKRGYTFKQCLTDTVQACGINEIPERIICTKMGAIRNVINGGKDSLRPYVATFLLSASRKSSLHRRILEYLLAENPTFLLDADRIAQNRNQFGAHAGGSHNEPIILVEDLVEKMYQIVRLVLQAWRLTIS</sequence>
<accession>A0A926VAP5</accession>
<reference evidence="1" key="1">
    <citation type="journal article" date="2015" name="ISME J.">
        <title>Draft Genome Sequence of Streptomyces incarnatus NRRL8089, which Produces the Nucleoside Antibiotic Sinefungin.</title>
        <authorList>
            <person name="Oshima K."/>
            <person name="Hattori M."/>
            <person name="Shimizu H."/>
            <person name="Fukuda K."/>
            <person name="Nemoto M."/>
            <person name="Inagaki K."/>
            <person name="Tamura T."/>
        </authorList>
    </citation>
    <scope>NUCLEOTIDE SEQUENCE</scope>
    <source>
        <strain evidence="1">FACHB-1375</strain>
    </source>
</reference>
<dbReference type="AlphaFoldDB" id="A0A926VAP5"/>
<dbReference type="RefSeq" id="WP_190462477.1">
    <property type="nucleotide sequence ID" value="NZ_JACJPW010000007.1"/>
</dbReference>
<keyword evidence="2" id="KW-1185">Reference proteome</keyword>
<protein>
    <submittedName>
        <fullName evidence="1">Uncharacterized protein</fullName>
    </submittedName>
</protein>
<evidence type="ECO:0000313" key="1">
    <source>
        <dbReference type="EMBL" id="MBD2180358.1"/>
    </source>
</evidence>
<dbReference type="EMBL" id="JACJPW010000007">
    <property type="protein sequence ID" value="MBD2180358.1"/>
    <property type="molecule type" value="Genomic_DNA"/>
</dbReference>
<gene>
    <name evidence="1" type="ORF">H6G03_04405</name>
</gene>
<name>A0A926VAP5_9CYAN</name>
<organism evidence="1 2">
    <name type="scientific">Aerosakkonema funiforme FACHB-1375</name>
    <dbReference type="NCBI Taxonomy" id="2949571"/>
    <lineage>
        <taxon>Bacteria</taxon>
        <taxon>Bacillati</taxon>
        <taxon>Cyanobacteriota</taxon>
        <taxon>Cyanophyceae</taxon>
        <taxon>Oscillatoriophycideae</taxon>
        <taxon>Aerosakkonematales</taxon>
        <taxon>Aerosakkonemataceae</taxon>
        <taxon>Aerosakkonema</taxon>
    </lineage>
</organism>
<evidence type="ECO:0000313" key="2">
    <source>
        <dbReference type="Proteomes" id="UP000641646"/>
    </source>
</evidence>
<dbReference type="Proteomes" id="UP000641646">
    <property type="component" value="Unassembled WGS sequence"/>
</dbReference>
<comment type="caution">
    <text evidence="1">The sequence shown here is derived from an EMBL/GenBank/DDBJ whole genome shotgun (WGS) entry which is preliminary data.</text>
</comment>